<dbReference type="EMBL" id="EF101928">
    <property type="protein sequence ID" value="ABT16606.1"/>
    <property type="molecule type" value="Genomic_DNA"/>
</dbReference>
<dbReference type="RefSeq" id="YP_001426953.1">
    <property type="nucleotide sequence ID" value="NC_008724.1"/>
</dbReference>
<evidence type="ECO:0000313" key="1">
    <source>
        <dbReference type="EMBL" id="ABT16606.1"/>
    </source>
</evidence>
<protein>
    <submittedName>
        <fullName evidence="1">Uncharacterized protein z472R</fullName>
    </submittedName>
</protein>
<reference evidence="1 2" key="1">
    <citation type="submission" date="2006-09" db="EMBL/GenBank/DDBJ databases">
        <title>Sequence and annotation of the 288-kb ATCV-1 virus that infects an endosymbiotic Chlorella strain of the heliozoon Acanthocystis turfacea.</title>
        <authorList>
            <person name="Fitzgerald L.A."/>
            <person name="Graves M.V."/>
            <person name="Li X."/>
            <person name="Pfitzner A.J.P."/>
            <person name="Hartigan J."/>
            <person name="Van Etten J.L."/>
        </authorList>
    </citation>
    <scope>NUCLEOTIDE SEQUENCE [LARGE SCALE GENOMIC DNA]</scope>
    <source>
        <strain evidence="1 2">ATCV-1</strain>
    </source>
</reference>
<keyword evidence="2" id="KW-1185">Reference proteome</keyword>
<proteinExistence type="predicted"/>
<dbReference type="KEGG" id="vg:5470734"/>
<organism evidence="1 2">
    <name type="scientific">Chlorovirus heliozoae</name>
    <dbReference type="NCBI Taxonomy" id="322019"/>
    <lineage>
        <taxon>Viruses</taxon>
        <taxon>Varidnaviria</taxon>
        <taxon>Bamfordvirae</taxon>
        <taxon>Nucleocytoviricota</taxon>
        <taxon>Megaviricetes</taxon>
        <taxon>Algavirales</taxon>
        <taxon>Phycodnaviridae</taxon>
        <taxon>Chlorovirus</taxon>
    </lineage>
</organism>
<accession>A7K982</accession>
<sequence length="86" mass="9829">MQRPCGTASLIPPRSPYGHMVRHCPCLLLLLTTPPRSLWKASRPSPRSSLRRCRMASLIWVPFSEMSCNVCSRWTCPACRTWTLAR</sequence>
<name>A7K982_9PHYC</name>
<gene>
    <name evidence="1" type="primary">z472R</name>
    <name evidence="1" type="ORF">ATCV1_z472R</name>
</gene>
<evidence type="ECO:0000313" key="2">
    <source>
        <dbReference type="Proteomes" id="UP000202420"/>
    </source>
</evidence>
<dbReference type="GeneID" id="5470734"/>
<dbReference type="Proteomes" id="UP000202420">
    <property type="component" value="Segment"/>
</dbReference>